<protein>
    <submittedName>
        <fullName evidence="2">Uncharacterized protein</fullName>
    </submittedName>
</protein>
<dbReference type="EMBL" id="DQAY01000095">
    <property type="protein sequence ID" value="HCO24479.1"/>
    <property type="molecule type" value="Genomic_DNA"/>
</dbReference>
<gene>
    <name evidence="2" type="ORF">DIT97_16130</name>
</gene>
<proteinExistence type="predicted"/>
<evidence type="ECO:0000313" key="2">
    <source>
        <dbReference type="EMBL" id="HCO24479.1"/>
    </source>
</evidence>
<organism evidence="2 3">
    <name type="scientific">Gimesia maris</name>
    <dbReference type="NCBI Taxonomy" id="122"/>
    <lineage>
        <taxon>Bacteria</taxon>
        <taxon>Pseudomonadati</taxon>
        <taxon>Planctomycetota</taxon>
        <taxon>Planctomycetia</taxon>
        <taxon>Planctomycetales</taxon>
        <taxon>Planctomycetaceae</taxon>
        <taxon>Gimesia</taxon>
    </lineage>
</organism>
<keyword evidence="1" id="KW-0472">Membrane</keyword>
<evidence type="ECO:0000256" key="1">
    <source>
        <dbReference type="SAM" id="Phobius"/>
    </source>
</evidence>
<keyword evidence="1" id="KW-1133">Transmembrane helix</keyword>
<dbReference type="AlphaFoldDB" id="A0A3D3R6U3"/>
<reference evidence="2 3" key="1">
    <citation type="journal article" date="2018" name="Nat. Biotechnol.">
        <title>A standardized bacterial taxonomy based on genome phylogeny substantially revises the tree of life.</title>
        <authorList>
            <person name="Parks D.H."/>
            <person name="Chuvochina M."/>
            <person name="Waite D.W."/>
            <person name="Rinke C."/>
            <person name="Skarshewski A."/>
            <person name="Chaumeil P.A."/>
            <person name="Hugenholtz P."/>
        </authorList>
    </citation>
    <scope>NUCLEOTIDE SEQUENCE [LARGE SCALE GENOMIC DNA]</scope>
    <source>
        <strain evidence="2">UBA9375</strain>
    </source>
</reference>
<evidence type="ECO:0000313" key="3">
    <source>
        <dbReference type="Proteomes" id="UP000263642"/>
    </source>
</evidence>
<dbReference type="Proteomes" id="UP000263642">
    <property type="component" value="Unassembled WGS sequence"/>
</dbReference>
<comment type="caution">
    <text evidence="2">The sequence shown here is derived from an EMBL/GenBank/DDBJ whole genome shotgun (WGS) entry which is preliminary data.</text>
</comment>
<sequence length="202" mass="23297">MTKTGTLIQTILVFTKTRRRILVSVLILTFIFAITQVPFAMSLDTAPSTGSVDVRYFQKKLELAKHDLKTAVKANQRVPNLTSKLMMIRLQNQVDYTETLLKRATAKTDHDLHTTHLQNVENDVTLAEQQLVWAKDVNQHQEGLVSDDEVKRLQLSVDLARLALERAKQPKIKADPLHHLQWQIDRLRSELLNLQVEFERVR</sequence>
<feature type="transmembrane region" description="Helical" evidence="1">
    <location>
        <begin position="21"/>
        <end position="41"/>
    </location>
</feature>
<accession>A0A3D3R6U3</accession>
<keyword evidence="1" id="KW-0812">Transmembrane</keyword>
<name>A0A3D3R6U3_9PLAN</name>